<dbReference type="AlphaFoldDB" id="A0A843X8P1"/>
<organism evidence="2 3">
    <name type="scientific">Colocasia esculenta</name>
    <name type="common">Wild taro</name>
    <name type="synonym">Arum esculentum</name>
    <dbReference type="NCBI Taxonomy" id="4460"/>
    <lineage>
        <taxon>Eukaryota</taxon>
        <taxon>Viridiplantae</taxon>
        <taxon>Streptophyta</taxon>
        <taxon>Embryophyta</taxon>
        <taxon>Tracheophyta</taxon>
        <taxon>Spermatophyta</taxon>
        <taxon>Magnoliopsida</taxon>
        <taxon>Liliopsida</taxon>
        <taxon>Araceae</taxon>
        <taxon>Aroideae</taxon>
        <taxon>Colocasieae</taxon>
        <taxon>Colocasia</taxon>
    </lineage>
</organism>
<keyword evidence="3" id="KW-1185">Reference proteome</keyword>
<dbReference type="EMBL" id="NMUH01006634">
    <property type="protein sequence ID" value="MQM15683.1"/>
    <property type="molecule type" value="Genomic_DNA"/>
</dbReference>
<accession>A0A843X8P1</accession>
<feature type="compositionally biased region" description="Polar residues" evidence="1">
    <location>
        <begin position="1"/>
        <end position="26"/>
    </location>
</feature>
<name>A0A843X8P1_COLES</name>
<protein>
    <submittedName>
        <fullName evidence="2">Uncharacterized protein</fullName>
    </submittedName>
</protein>
<evidence type="ECO:0000256" key="1">
    <source>
        <dbReference type="SAM" id="MobiDB-lite"/>
    </source>
</evidence>
<evidence type="ECO:0000313" key="2">
    <source>
        <dbReference type="EMBL" id="MQM15683.1"/>
    </source>
</evidence>
<evidence type="ECO:0000313" key="3">
    <source>
        <dbReference type="Proteomes" id="UP000652761"/>
    </source>
</evidence>
<sequence length="96" mass="10388">MGAQSPTSETEGSRSSITPTSRTARQQAVEVERLRAETRSLRGELARVRASRDVGASSSAQPPSGDLVVRLQEALDREEARVRELEAERQGVGVTL</sequence>
<proteinExistence type="predicted"/>
<dbReference type="Proteomes" id="UP000652761">
    <property type="component" value="Unassembled WGS sequence"/>
</dbReference>
<gene>
    <name evidence="2" type="ORF">Taro_048635</name>
</gene>
<feature type="region of interest" description="Disordered" evidence="1">
    <location>
        <begin position="1"/>
        <end position="35"/>
    </location>
</feature>
<feature type="region of interest" description="Disordered" evidence="1">
    <location>
        <begin position="47"/>
        <end position="66"/>
    </location>
</feature>
<reference evidence="2" key="1">
    <citation type="submission" date="2017-07" db="EMBL/GenBank/DDBJ databases">
        <title>Taro Niue Genome Assembly and Annotation.</title>
        <authorList>
            <person name="Atibalentja N."/>
            <person name="Keating K."/>
            <person name="Fields C.J."/>
        </authorList>
    </citation>
    <scope>NUCLEOTIDE SEQUENCE</scope>
    <source>
        <strain evidence="2">Niue_2</strain>
        <tissue evidence="2">Leaf</tissue>
    </source>
</reference>
<comment type="caution">
    <text evidence="2">The sequence shown here is derived from an EMBL/GenBank/DDBJ whole genome shotgun (WGS) entry which is preliminary data.</text>
</comment>